<protein>
    <submittedName>
        <fullName evidence="6">FAD-binding protein</fullName>
    </submittedName>
</protein>
<dbReference type="InterPro" id="IPR051914">
    <property type="entry name" value="FAD-linked_OxidoTrans_Type4"/>
</dbReference>
<dbReference type="SUPFAM" id="SSF55103">
    <property type="entry name" value="FAD-linked oxidases, C-terminal domain"/>
    <property type="match status" value="1"/>
</dbReference>
<evidence type="ECO:0000256" key="1">
    <source>
        <dbReference type="ARBA" id="ARBA00001974"/>
    </source>
</evidence>
<gene>
    <name evidence="6" type="ORF">JF922_18225</name>
</gene>
<dbReference type="SUPFAM" id="SSF56176">
    <property type="entry name" value="FAD-binding/transporter-associated domain-like"/>
    <property type="match status" value="1"/>
</dbReference>
<dbReference type="Proteomes" id="UP000612893">
    <property type="component" value="Unassembled WGS sequence"/>
</dbReference>
<dbReference type="InterPro" id="IPR016167">
    <property type="entry name" value="FAD-bd_PCMH_sub1"/>
</dbReference>
<comment type="cofactor">
    <cofactor evidence="1">
        <name>FAD</name>
        <dbReference type="ChEBI" id="CHEBI:57692"/>
    </cofactor>
</comment>
<evidence type="ECO:0000256" key="2">
    <source>
        <dbReference type="ARBA" id="ARBA00022630"/>
    </source>
</evidence>
<dbReference type="AlphaFoldDB" id="A0A934KB59"/>
<dbReference type="PANTHER" id="PTHR42934">
    <property type="entry name" value="GLYCOLATE OXIDASE SUBUNIT GLCD"/>
    <property type="match status" value="1"/>
</dbReference>
<keyword evidence="2" id="KW-0285">Flavoprotein</keyword>
<feature type="domain" description="FAD-binding PCMH-type" evidence="5">
    <location>
        <begin position="37"/>
        <end position="215"/>
    </location>
</feature>
<dbReference type="InterPro" id="IPR016164">
    <property type="entry name" value="FAD-linked_Oxase-like_C"/>
</dbReference>
<evidence type="ECO:0000259" key="5">
    <source>
        <dbReference type="PROSITE" id="PS51387"/>
    </source>
</evidence>
<dbReference type="InterPro" id="IPR016169">
    <property type="entry name" value="FAD-bd_PCMH_sub2"/>
</dbReference>
<dbReference type="EMBL" id="JAEKNR010000178">
    <property type="protein sequence ID" value="MBJ7600001.1"/>
    <property type="molecule type" value="Genomic_DNA"/>
</dbReference>
<dbReference type="InterPro" id="IPR036318">
    <property type="entry name" value="FAD-bd_PCMH-like_sf"/>
</dbReference>
<dbReference type="InterPro" id="IPR016166">
    <property type="entry name" value="FAD-bd_PCMH"/>
</dbReference>
<proteinExistence type="predicted"/>
<dbReference type="InterPro" id="IPR016171">
    <property type="entry name" value="Vanillyl_alc_oxidase_C-sub2"/>
</dbReference>
<dbReference type="Gene3D" id="3.30.465.10">
    <property type="match status" value="1"/>
</dbReference>
<dbReference type="Pfam" id="PF01565">
    <property type="entry name" value="FAD_binding_4"/>
    <property type="match status" value="1"/>
</dbReference>
<dbReference type="Gene3D" id="3.30.70.2740">
    <property type="match status" value="1"/>
</dbReference>
<organism evidence="6 7">
    <name type="scientific">Candidatus Nephthysia bennettiae</name>
    <dbReference type="NCBI Taxonomy" id="3127016"/>
    <lineage>
        <taxon>Bacteria</taxon>
        <taxon>Bacillati</taxon>
        <taxon>Candidatus Dormiibacterota</taxon>
        <taxon>Candidatus Dormibacteria</taxon>
        <taxon>Candidatus Dormibacterales</taxon>
        <taxon>Candidatus Dormibacteraceae</taxon>
        <taxon>Candidatus Nephthysia</taxon>
    </lineage>
</organism>
<dbReference type="Pfam" id="PF02913">
    <property type="entry name" value="FAD-oxidase_C"/>
    <property type="match status" value="1"/>
</dbReference>
<dbReference type="PANTHER" id="PTHR42934:SF1">
    <property type="entry name" value="GLYCOLATE OXIDASE SUBUNIT GLCD"/>
    <property type="match status" value="1"/>
</dbReference>
<reference evidence="6" key="1">
    <citation type="submission" date="2020-10" db="EMBL/GenBank/DDBJ databases">
        <title>Ca. Dormibacterota MAGs.</title>
        <authorList>
            <person name="Montgomery K."/>
        </authorList>
    </citation>
    <scope>NUCLEOTIDE SEQUENCE [LARGE SCALE GENOMIC DNA]</scope>
    <source>
        <strain evidence="6">SC8812_S17_10</strain>
    </source>
</reference>
<dbReference type="RefSeq" id="WP_338203668.1">
    <property type="nucleotide sequence ID" value="NZ_JAEKNR010000178.1"/>
</dbReference>
<dbReference type="PROSITE" id="PS51387">
    <property type="entry name" value="FAD_PCMH"/>
    <property type="match status" value="1"/>
</dbReference>
<name>A0A934KB59_9BACT</name>
<evidence type="ECO:0000256" key="4">
    <source>
        <dbReference type="ARBA" id="ARBA00023002"/>
    </source>
</evidence>
<dbReference type="GO" id="GO:0016491">
    <property type="term" value="F:oxidoreductase activity"/>
    <property type="evidence" value="ECO:0007669"/>
    <property type="project" value="UniProtKB-KW"/>
</dbReference>
<sequence>MALPTGALSDLTRIVGERNVIHGEHDLKIFERDGSITGALPDAVVLPADRNQVVAVTRAAARHGLPVVPRGAGTGLSGGAVTLKGGIALQLSRMRRILKIDPESRTALVEPGVVNQDLQQAASAHGLFYAPDPSSQKACTIGGNAAENSGGPHCLYYGVTTNHVIGMEVVLADGSVAWLGGDAPDRLGLDLLGVMVGSEGTLGTITCIKVRLLPQPESMATLMAAFPTVETASHAVSAVIGHGIVPAALEMMDQVTIGAVEAHYRAGYPTDAGAVLLVEFDGVTESCQELSATVERILRENEATNLRLAEDPEERELLWAGRKGAIGALGRIQPNYYLHDGVVPRTRLPEILQRVEEIGRHYRLPVANVFHAGDGNLHPNILFDLRQRGIMDQVEGAGEEMLWAVIELGGTLSGEHGIGIEKNAFMPWIYGPDDLDAMLRVKRTFDPSGMLNPGKIFPDPDREPRLTARAGFCAEARWW</sequence>
<keyword evidence="4" id="KW-0560">Oxidoreductase</keyword>
<evidence type="ECO:0000313" key="6">
    <source>
        <dbReference type="EMBL" id="MBJ7600001.1"/>
    </source>
</evidence>
<dbReference type="InterPro" id="IPR006094">
    <property type="entry name" value="Oxid_FAD_bind_N"/>
</dbReference>
<dbReference type="Gene3D" id="3.30.70.2190">
    <property type="match status" value="1"/>
</dbReference>
<keyword evidence="7" id="KW-1185">Reference proteome</keyword>
<keyword evidence="3" id="KW-0274">FAD</keyword>
<accession>A0A934KB59</accession>
<comment type="caution">
    <text evidence="6">The sequence shown here is derived from an EMBL/GenBank/DDBJ whole genome shotgun (WGS) entry which is preliminary data.</text>
</comment>
<evidence type="ECO:0000256" key="3">
    <source>
        <dbReference type="ARBA" id="ARBA00022827"/>
    </source>
</evidence>
<dbReference type="Gene3D" id="3.30.43.10">
    <property type="entry name" value="Uridine Diphospho-n-acetylenolpyruvylglucosamine Reductase, domain 2"/>
    <property type="match status" value="1"/>
</dbReference>
<dbReference type="InterPro" id="IPR004113">
    <property type="entry name" value="FAD-bd_oxidored_4_C"/>
</dbReference>
<evidence type="ECO:0000313" key="7">
    <source>
        <dbReference type="Proteomes" id="UP000612893"/>
    </source>
</evidence>
<dbReference type="Gene3D" id="1.10.45.10">
    <property type="entry name" value="Vanillyl-alcohol Oxidase, Chain A, domain 4"/>
    <property type="match status" value="1"/>
</dbReference>